<dbReference type="STRING" id="1173027.Mic7113_2314"/>
<evidence type="ECO:0000313" key="5">
    <source>
        <dbReference type="EMBL" id="AFZ18119.1"/>
    </source>
</evidence>
<dbReference type="SMART" id="SM00091">
    <property type="entry name" value="PAS"/>
    <property type="match status" value="2"/>
</dbReference>
<keyword evidence="2" id="KW-1133">Transmembrane helix</keyword>
<feature type="transmembrane region" description="Helical" evidence="2">
    <location>
        <begin position="56"/>
        <end position="75"/>
    </location>
</feature>
<dbReference type="eggNOG" id="COG2202">
    <property type="taxonomic scope" value="Bacteria"/>
</dbReference>
<evidence type="ECO:0000259" key="3">
    <source>
        <dbReference type="PROSITE" id="PS50112"/>
    </source>
</evidence>
<feature type="transmembrane region" description="Helical" evidence="2">
    <location>
        <begin position="273"/>
        <end position="292"/>
    </location>
</feature>
<proteinExistence type="predicted"/>
<dbReference type="PANTHER" id="PTHR44757:SF2">
    <property type="entry name" value="BIOFILM ARCHITECTURE MAINTENANCE PROTEIN MBAA"/>
    <property type="match status" value="1"/>
</dbReference>
<dbReference type="SMART" id="SM00086">
    <property type="entry name" value="PAC"/>
    <property type="match status" value="2"/>
</dbReference>
<dbReference type="PANTHER" id="PTHR44757">
    <property type="entry name" value="DIGUANYLATE CYCLASE DGCP"/>
    <property type="match status" value="1"/>
</dbReference>
<keyword evidence="1" id="KW-0175">Coiled coil</keyword>
<evidence type="ECO:0000259" key="4">
    <source>
        <dbReference type="PROSITE" id="PS50113"/>
    </source>
</evidence>
<feature type="transmembrane region" description="Helical" evidence="2">
    <location>
        <begin position="242"/>
        <end position="261"/>
    </location>
</feature>
<dbReference type="InterPro" id="IPR000014">
    <property type="entry name" value="PAS"/>
</dbReference>
<dbReference type="InterPro" id="IPR035965">
    <property type="entry name" value="PAS-like_dom_sf"/>
</dbReference>
<dbReference type="PROSITE" id="PS50112">
    <property type="entry name" value="PAS"/>
    <property type="match status" value="2"/>
</dbReference>
<dbReference type="SUPFAM" id="SSF55785">
    <property type="entry name" value="PYP-like sensor domain (PAS domain)"/>
    <property type="match status" value="2"/>
</dbReference>
<feature type="transmembrane region" description="Helical" evidence="2">
    <location>
        <begin position="139"/>
        <end position="157"/>
    </location>
</feature>
<feature type="domain" description="PAS" evidence="3">
    <location>
        <begin position="332"/>
        <end position="384"/>
    </location>
</feature>
<dbReference type="HOGENOM" id="CLU_449645_0_0_3"/>
<keyword evidence="6" id="KW-1185">Reference proteome</keyword>
<feature type="domain" description="PAC" evidence="4">
    <location>
        <begin position="542"/>
        <end position="594"/>
    </location>
</feature>
<gene>
    <name evidence="5" type="ORF">Mic7113_2314</name>
</gene>
<dbReference type="AlphaFoldDB" id="K9WED7"/>
<feature type="transmembrane region" description="Helical" evidence="2">
    <location>
        <begin position="200"/>
        <end position="221"/>
    </location>
</feature>
<dbReference type="InterPro" id="IPR000700">
    <property type="entry name" value="PAS-assoc_C"/>
</dbReference>
<evidence type="ECO:0000256" key="1">
    <source>
        <dbReference type="SAM" id="Coils"/>
    </source>
</evidence>
<feature type="domain" description="PAS" evidence="3">
    <location>
        <begin position="468"/>
        <end position="538"/>
    </location>
</feature>
<feature type="transmembrane region" description="Helical" evidence="2">
    <location>
        <begin position="26"/>
        <end position="50"/>
    </location>
</feature>
<name>K9WED7_9CYAN</name>
<dbReference type="InterPro" id="IPR052155">
    <property type="entry name" value="Biofilm_reg_signaling"/>
</dbReference>
<dbReference type="PATRIC" id="fig|1173027.3.peg.2529"/>
<feature type="transmembrane region" description="Helical" evidence="2">
    <location>
        <begin position="169"/>
        <end position="188"/>
    </location>
</feature>
<dbReference type="KEGG" id="mic:Mic7113_2314"/>
<dbReference type="RefSeq" id="WP_015182269.1">
    <property type="nucleotide sequence ID" value="NC_019738.1"/>
</dbReference>
<dbReference type="PROSITE" id="PS50113">
    <property type="entry name" value="PAC"/>
    <property type="match status" value="1"/>
</dbReference>
<dbReference type="CDD" id="cd00130">
    <property type="entry name" value="PAS"/>
    <property type="match status" value="2"/>
</dbReference>
<protein>
    <submittedName>
        <fullName evidence="5">PAS domain S-box</fullName>
    </submittedName>
</protein>
<feature type="transmembrane region" description="Helical" evidence="2">
    <location>
        <begin position="96"/>
        <end position="119"/>
    </location>
</feature>
<dbReference type="Pfam" id="PF13426">
    <property type="entry name" value="PAS_9"/>
    <property type="match status" value="1"/>
</dbReference>
<evidence type="ECO:0000313" key="6">
    <source>
        <dbReference type="Proteomes" id="UP000010471"/>
    </source>
</evidence>
<evidence type="ECO:0000256" key="2">
    <source>
        <dbReference type="SAM" id="Phobius"/>
    </source>
</evidence>
<organism evidence="5 6">
    <name type="scientific">Allocoleopsis franciscana PCC 7113</name>
    <dbReference type="NCBI Taxonomy" id="1173027"/>
    <lineage>
        <taxon>Bacteria</taxon>
        <taxon>Bacillati</taxon>
        <taxon>Cyanobacteriota</taxon>
        <taxon>Cyanophyceae</taxon>
        <taxon>Coleofasciculales</taxon>
        <taxon>Coleofasciculaceae</taxon>
        <taxon>Allocoleopsis</taxon>
        <taxon>Allocoleopsis franciscana</taxon>
    </lineage>
</organism>
<reference evidence="5 6" key="1">
    <citation type="submission" date="2012-06" db="EMBL/GenBank/DDBJ databases">
        <title>Finished chromosome of genome of Microcoleus sp. PCC 7113.</title>
        <authorList>
            <consortium name="US DOE Joint Genome Institute"/>
            <person name="Gugger M."/>
            <person name="Coursin T."/>
            <person name="Rippka R."/>
            <person name="Tandeau De Marsac N."/>
            <person name="Huntemann M."/>
            <person name="Wei C.-L."/>
            <person name="Han J."/>
            <person name="Detter J.C."/>
            <person name="Han C."/>
            <person name="Tapia R."/>
            <person name="Chen A."/>
            <person name="Kyrpides N."/>
            <person name="Mavromatis K."/>
            <person name="Markowitz V."/>
            <person name="Szeto E."/>
            <person name="Ivanova N."/>
            <person name="Pagani I."/>
            <person name="Pati A."/>
            <person name="Goodwin L."/>
            <person name="Nordberg H.P."/>
            <person name="Cantor M.N."/>
            <person name="Hua S.X."/>
            <person name="Woyke T."/>
            <person name="Kerfeld C.A."/>
        </authorList>
    </citation>
    <scope>NUCLEOTIDE SEQUENCE [LARGE SCALE GENOMIC DNA]</scope>
    <source>
        <strain evidence="5 6">PCC 7113</strain>
    </source>
</reference>
<keyword evidence="2" id="KW-0472">Membrane</keyword>
<keyword evidence="2" id="KW-0812">Transmembrane</keyword>
<dbReference type="NCBIfam" id="TIGR00229">
    <property type="entry name" value="sensory_box"/>
    <property type="match status" value="2"/>
</dbReference>
<dbReference type="EMBL" id="CP003630">
    <property type="protein sequence ID" value="AFZ18119.1"/>
    <property type="molecule type" value="Genomic_DNA"/>
</dbReference>
<dbReference type="InterPro" id="IPR001610">
    <property type="entry name" value="PAC"/>
</dbReference>
<dbReference type="eggNOG" id="COG5000">
    <property type="taxonomic scope" value="Bacteria"/>
</dbReference>
<dbReference type="Proteomes" id="UP000010471">
    <property type="component" value="Chromosome"/>
</dbReference>
<feature type="coiled-coil region" evidence="1">
    <location>
        <begin position="308"/>
        <end position="335"/>
    </location>
</feature>
<accession>K9WED7</accession>
<dbReference type="Gene3D" id="3.30.450.20">
    <property type="entry name" value="PAS domain"/>
    <property type="match status" value="2"/>
</dbReference>
<sequence length="607" mass="67133">MSQGSKDLNYFPLTTQLQCFSQKISLVLVLVGFTVIGGWALDIAVLKGILLGLPTIRVNTAVGFLLGGTSLRLWHWELNRKKTNGTEKIQSLSCSVACLIVLIALLTLIQYGFNVNLGIDQWLMQQPEPLGSTAASGRMAPNTALAFLLEGLALLLLSLPRPHDLAVQGMALGAGILGFLELLGYVYGSADLYPTGSFTGMAVHTAIAFLLLSSGVLCARPDRGMMLLVNSDSAGSLMARRLLPLAIVLPPLLGGLSHLGYQWHLYTEEVQATLASICDILLFSGLIGWNSYMLNRLDSHRTGAEQSLQKVNAQLQEELHTRKQAEEALQTSQERFAGILEIASDAVISVDECQRITLFNQGAEKVFGYTTSEVLNQPLDLLLPMRFAQRHRQYVSDFAHSPGEARRMAERSQIFGRRKDGTKFPAEASISKLKVGGKIVFTAFVRDISDAYRQAEQRQRTEETLRESEERFRSAFDNAAIGMALVAIDGRWLKVNRSLCDLVGYTEQELLSLSFQDITHPEDIDADLSYARQLLAGEIRSYQLEKRYFHADGHVVWILLSGSLVRDAQGNPLYFIGQIQDISERKQAEKLLALQAVSRWIGKNSTM</sequence>
<dbReference type="Pfam" id="PF08447">
    <property type="entry name" value="PAS_3"/>
    <property type="match status" value="1"/>
</dbReference>
<dbReference type="InterPro" id="IPR013655">
    <property type="entry name" value="PAS_fold_3"/>
</dbReference>